<evidence type="ECO:0000313" key="6">
    <source>
        <dbReference type="Proteomes" id="UP001157353"/>
    </source>
</evidence>
<dbReference type="Pfam" id="PF05130">
    <property type="entry name" value="FlgN"/>
    <property type="match status" value="1"/>
</dbReference>
<dbReference type="InterPro" id="IPR007809">
    <property type="entry name" value="FlgN-like"/>
</dbReference>
<dbReference type="Proteomes" id="UP001157353">
    <property type="component" value="Unassembled WGS sequence"/>
</dbReference>
<name>A0ABQ6DW01_9GAMM</name>
<comment type="caution">
    <text evidence="5">The sequence shown here is derived from an EMBL/GenBank/DDBJ whole genome shotgun (WGS) entry which is preliminary data.</text>
</comment>
<evidence type="ECO:0000256" key="4">
    <source>
        <dbReference type="SAM" id="Coils"/>
    </source>
</evidence>
<gene>
    <name evidence="5" type="ORF">GCM10007916_03650</name>
</gene>
<accession>A0ABQ6DW01</accession>
<keyword evidence="4" id="KW-0175">Coiled coil</keyword>
<comment type="function">
    <text evidence="1">Required for the efficient initiation of filament assembly.</text>
</comment>
<evidence type="ECO:0000256" key="2">
    <source>
        <dbReference type="ARBA" id="ARBA00007703"/>
    </source>
</evidence>
<evidence type="ECO:0008006" key="7">
    <source>
        <dbReference type="Google" id="ProtNLM"/>
    </source>
</evidence>
<evidence type="ECO:0000313" key="5">
    <source>
        <dbReference type="EMBL" id="GLS89298.1"/>
    </source>
</evidence>
<organism evidence="5 6">
    <name type="scientific">Psychromonas marina</name>
    <dbReference type="NCBI Taxonomy" id="88364"/>
    <lineage>
        <taxon>Bacteria</taxon>
        <taxon>Pseudomonadati</taxon>
        <taxon>Pseudomonadota</taxon>
        <taxon>Gammaproteobacteria</taxon>
        <taxon>Alteromonadales</taxon>
        <taxon>Psychromonadaceae</taxon>
        <taxon>Psychromonas</taxon>
    </lineage>
</organism>
<dbReference type="EMBL" id="BSPQ01000001">
    <property type="protein sequence ID" value="GLS89298.1"/>
    <property type="molecule type" value="Genomic_DNA"/>
</dbReference>
<sequence length="139" mass="15756">MLLEKLAQQLKNLNSLQVLLEEEKRCLTEKDFSSFNDTLFNKQKSLQTIATLDRQLTNAENLQQINASDELSTLRSTLETELQHCQKMNNMNGKLVALSMKSNKHLMQIMTQAKGQNSVTYNQKGSLQSGRLLGKNIQA</sequence>
<comment type="similarity">
    <text evidence="2">Belongs to the FlgN family.</text>
</comment>
<keyword evidence="6" id="KW-1185">Reference proteome</keyword>
<dbReference type="RefSeq" id="WP_284202418.1">
    <property type="nucleotide sequence ID" value="NZ_BSPQ01000001.1"/>
</dbReference>
<dbReference type="SUPFAM" id="SSF140566">
    <property type="entry name" value="FlgN-like"/>
    <property type="match status" value="1"/>
</dbReference>
<reference evidence="6" key="1">
    <citation type="journal article" date="2019" name="Int. J. Syst. Evol. Microbiol.">
        <title>The Global Catalogue of Microorganisms (GCM) 10K type strain sequencing project: providing services to taxonomists for standard genome sequencing and annotation.</title>
        <authorList>
            <consortium name="The Broad Institute Genomics Platform"/>
            <consortium name="The Broad Institute Genome Sequencing Center for Infectious Disease"/>
            <person name="Wu L."/>
            <person name="Ma J."/>
        </authorList>
    </citation>
    <scope>NUCLEOTIDE SEQUENCE [LARGE SCALE GENOMIC DNA]</scope>
    <source>
        <strain evidence="6">NBRC 103166</strain>
    </source>
</reference>
<dbReference type="Gene3D" id="1.20.58.300">
    <property type="entry name" value="FlgN-like"/>
    <property type="match status" value="1"/>
</dbReference>
<evidence type="ECO:0000256" key="1">
    <source>
        <dbReference type="ARBA" id="ARBA00002397"/>
    </source>
</evidence>
<protein>
    <recommendedName>
        <fullName evidence="7">Flagellar protein FlgN</fullName>
    </recommendedName>
</protein>
<proteinExistence type="inferred from homology"/>
<evidence type="ECO:0000256" key="3">
    <source>
        <dbReference type="ARBA" id="ARBA00022795"/>
    </source>
</evidence>
<feature type="coiled-coil region" evidence="4">
    <location>
        <begin position="3"/>
        <end position="62"/>
    </location>
</feature>
<keyword evidence="3" id="KW-1005">Bacterial flagellum biogenesis</keyword>
<dbReference type="InterPro" id="IPR036679">
    <property type="entry name" value="FlgN-like_sf"/>
</dbReference>